<evidence type="ECO:0000313" key="3">
    <source>
        <dbReference type="Proteomes" id="UP000663828"/>
    </source>
</evidence>
<evidence type="ECO:0000313" key="1">
    <source>
        <dbReference type="EMBL" id="CAF1356325.1"/>
    </source>
</evidence>
<gene>
    <name evidence="1" type="ORF">EDS130_LOCUS33561</name>
    <name evidence="2" type="ORF">XAT740_LOCUS46208</name>
</gene>
<evidence type="ECO:0000313" key="2">
    <source>
        <dbReference type="EMBL" id="CAF1587634.1"/>
    </source>
</evidence>
<proteinExistence type="predicted"/>
<dbReference type="Proteomes" id="UP000663852">
    <property type="component" value="Unassembled WGS sequence"/>
</dbReference>
<dbReference type="EMBL" id="CAJNOJ010000269">
    <property type="protein sequence ID" value="CAF1356325.1"/>
    <property type="molecule type" value="Genomic_DNA"/>
</dbReference>
<accession>A0A815ZRG6</accession>
<sequence>MFDSMINNSQRYQQYQGDHLGNLGVNSSYEPTITVVVPWTPEFGQAYQQFVNSGMGTMNNYGGYGIGI</sequence>
<keyword evidence="3" id="KW-1185">Reference proteome</keyword>
<dbReference type="AlphaFoldDB" id="A0A815ZRG6"/>
<comment type="caution">
    <text evidence="2">The sequence shown here is derived from an EMBL/GenBank/DDBJ whole genome shotgun (WGS) entry which is preliminary data.</text>
</comment>
<dbReference type="EMBL" id="CAJNOR010006164">
    <property type="protein sequence ID" value="CAF1587634.1"/>
    <property type="molecule type" value="Genomic_DNA"/>
</dbReference>
<dbReference type="Proteomes" id="UP000663828">
    <property type="component" value="Unassembled WGS sequence"/>
</dbReference>
<dbReference type="OrthoDB" id="10070973at2759"/>
<organism evidence="2 3">
    <name type="scientific">Adineta ricciae</name>
    <name type="common">Rotifer</name>
    <dbReference type="NCBI Taxonomy" id="249248"/>
    <lineage>
        <taxon>Eukaryota</taxon>
        <taxon>Metazoa</taxon>
        <taxon>Spiralia</taxon>
        <taxon>Gnathifera</taxon>
        <taxon>Rotifera</taxon>
        <taxon>Eurotatoria</taxon>
        <taxon>Bdelloidea</taxon>
        <taxon>Adinetida</taxon>
        <taxon>Adinetidae</taxon>
        <taxon>Adineta</taxon>
    </lineage>
</organism>
<name>A0A815ZRG6_ADIRI</name>
<protein>
    <submittedName>
        <fullName evidence="2">Uncharacterized protein</fullName>
    </submittedName>
</protein>
<reference evidence="2" key="1">
    <citation type="submission" date="2021-02" db="EMBL/GenBank/DDBJ databases">
        <authorList>
            <person name="Nowell W R."/>
        </authorList>
    </citation>
    <scope>NUCLEOTIDE SEQUENCE</scope>
</reference>